<evidence type="ECO:0000313" key="2">
    <source>
        <dbReference type="EMBL" id="MCC5447203.1"/>
    </source>
</evidence>
<keyword evidence="1" id="KW-1133">Transmembrane helix</keyword>
<evidence type="ECO:0000256" key="1">
    <source>
        <dbReference type="SAM" id="Phobius"/>
    </source>
</evidence>
<dbReference type="EMBL" id="QEFP02000014">
    <property type="protein sequence ID" value="MCC5447203.1"/>
    <property type="molecule type" value="Genomic_DNA"/>
</dbReference>
<accession>A0AAE3EEV4</accession>
<reference evidence="2" key="1">
    <citation type="journal article" date="2015" name="Appl. Environ. Microbiol.">
        <title>Nanoarchaeota, Their Sulfolobales Host, and Nanoarchaeota Virus Distribution across Yellowstone National Park Hot Springs.</title>
        <authorList>
            <person name="Munson-McGee J.H."/>
            <person name="Field E.K."/>
            <person name="Bateson M."/>
            <person name="Rooney C."/>
            <person name="Stepanauskas R."/>
            <person name="Young M.J."/>
        </authorList>
    </citation>
    <scope>NUCLEOTIDE SEQUENCE</scope>
    <source>
        <strain evidence="2">SCGC AB-777_F03</strain>
    </source>
</reference>
<organism evidence="2 3">
    <name type="scientific">Nanobsidianus stetteri</name>
    <dbReference type="NCBI Taxonomy" id="1294122"/>
    <lineage>
        <taxon>Archaea</taxon>
        <taxon>Nanobdellota</taxon>
        <taxon>Candidatus Nanoarchaeia</taxon>
        <taxon>Nanoarchaeales</taxon>
        <taxon>Nanopusillaceae</taxon>
        <taxon>Candidatus Nanobsidianus</taxon>
    </lineage>
</organism>
<keyword evidence="1" id="KW-0812">Transmembrane</keyword>
<dbReference type="AlphaFoldDB" id="A0AAE3EEV4"/>
<proteinExistence type="predicted"/>
<dbReference type="Proteomes" id="UP000245509">
    <property type="component" value="Unassembled WGS sequence"/>
</dbReference>
<name>A0AAE3EEV4_NANST</name>
<gene>
    <name evidence="2" type="ORF">DDW03_002185</name>
</gene>
<dbReference type="RefSeq" id="WP_228615428.1">
    <property type="nucleotide sequence ID" value="NZ_QEFP02000014.1"/>
</dbReference>
<feature type="transmembrane region" description="Helical" evidence="1">
    <location>
        <begin position="136"/>
        <end position="156"/>
    </location>
</feature>
<keyword evidence="1" id="KW-0472">Membrane</keyword>
<reference evidence="2" key="2">
    <citation type="submission" date="2017-05" db="EMBL/GenBank/DDBJ databases">
        <authorList>
            <person name="Munson-Mcgee J.H."/>
        </authorList>
    </citation>
    <scope>NUCLEOTIDE SEQUENCE</scope>
    <source>
        <strain evidence="2">SCGC AB-777_F03</strain>
    </source>
</reference>
<evidence type="ECO:0000313" key="3">
    <source>
        <dbReference type="Proteomes" id="UP000245509"/>
    </source>
</evidence>
<protein>
    <submittedName>
        <fullName evidence="2">Uncharacterized protein</fullName>
    </submittedName>
</protein>
<sequence length="385" mass="42975">MKLNRGLKGIFKKIGNNIKKDLDAIIEDNVKDSSRNFKGKVNESLKYLYERLENAKDKIYYGLQKVKDGILEYGTEIKDKFEGLPKYLNKKLEEIVYKTMEYGPKIAFSALPSPARVSISEGLYIINADKSLRGKLIGYGLIFVGGASAVGLYLMFGLHPIHSLPSNNEHIQYLGSPNGYIAFVPNGQTINYNGHTDPEGELILNNGSTIKDVIWDGQYANTIIQNHNQIVQLNNQFVGQTDPINNQQYVPLQDFYVIKGQVPVEEVTINGQAYFVIDANNINPADIAGFYTYQGWVPNFIEAINTPGTYAAVLPGNSPVFQWTNTTGTVAYQTELYQRYIGYSAGRHLLVQSNGPLISYGVYTNIPGTYLISYITPQQVYNSSS</sequence>
<comment type="caution">
    <text evidence="2">The sequence shown here is derived from an EMBL/GenBank/DDBJ whole genome shotgun (WGS) entry which is preliminary data.</text>
</comment>
<reference evidence="2" key="3">
    <citation type="submission" date="2021-11" db="EMBL/GenBank/DDBJ databases">
        <authorList>
            <person name="Munson-Mcgee J."/>
            <person name="Field E."/>
            <person name="Bateson M."/>
            <person name="Rooney C."/>
            <person name="Stepanauskas R."/>
            <person name="Young M."/>
        </authorList>
    </citation>
    <scope>NUCLEOTIDE SEQUENCE</scope>
    <source>
        <strain evidence="2">SCGC AB-777_F03</strain>
    </source>
</reference>